<name>A0A6M5YKC4_9BACT</name>
<gene>
    <name evidence="2" type="ORF">FTUN_1244</name>
</gene>
<accession>A0A6M5YKC4</accession>
<evidence type="ECO:0000313" key="3">
    <source>
        <dbReference type="Proteomes" id="UP000503447"/>
    </source>
</evidence>
<dbReference type="RefSeq" id="WP_171469881.1">
    <property type="nucleotide sequence ID" value="NZ_CP053452.2"/>
</dbReference>
<dbReference type="PANTHER" id="PTHR30093:SF2">
    <property type="entry name" value="TYPE II SECRETION SYSTEM PROTEIN H"/>
    <property type="match status" value="1"/>
</dbReference>
<protein>
    <recommendedName>
        <fullName evidence="1">DUF1559 domain-containing protein</fullName>
    </recommendedName>
</protein>
<dbReference type="AlphaFoldDB" id="A0A6M5YKC4"/>
<dbReference type="PANTHER" id="PTHR30093">
    <property type="entry name" value="GENERAL SECRETION PATHWAY PROTEIN G"/>
    <property type="match status" value="1"/>
</dbReference>
<evidence type="ECO:0000259" key="1">
    <source>
        <dbReference type="Pfam" id="PF07596"/>
    </source>
</evidence>
<dbReference type="EMBL" id="CP053452">
    <property type="protein sequence ID" value="QJW93733.1"/>
    <property type="molecule type" value="Genomic_DNA"/>
</dbReference>
<dbReference type="NCBIfam" id="TIGR02532">
    <property type="entry name" value="IV_pilin_GFxxxE"/>
    <property type="match status" value="1"/>
</dbReference>
<dbReference type="InterPro" id="IPR045584">
    <property type="entry name" value="Pilin-like"/>
</dbReference>
<dbReference type="Pfam" id="PF07963">
    <property type="entry name" value="N_methyl"/>
    <property type="match status" value="1"/>
</dbReference>
<proteinExistence type="predicted"/>
<dbReference type="SUPFAM" id="SSF54523">
    <property type="entry name" value="Pili subunits"/>
    <property type="match status" value="1"/>
</dbReference>
<sequence length="320" mass="33962">MPRRIRAAFTLIELLVVVAIIAILIGLLLPAVQKVRSAAARMTCQNNLKQIGLASHNYINSNNNQLPTNFTIISDPAVQASYPNYPGFTGNFAPSPQYGWALVLLPYLEQNNIFTQFDLTQSWNATDANRAAASHVIPGYICPSAPHGPRTVLNTASGVSFRAGASDYVGVAGAYHLAVGQDPTHYFPGAMHFRSGTPMRIPNVTDGLSNTLIIVEKADSPYQWKAGVMTGGTDSSTGNGWAGTLWNDMRSYSFDGLTQFGECAVNCNNGAAPYGFHTGGANVLFLDGSVHFLTQGGSNQALLVALSSIAGGEVLSSGDF</sequence>
<feature type="domain" description="DUF1559" evidence="1">
    <location>
        <begin position="33"/>
        <end position="295"/>
    </location>
</feature>
<dbReference type="Proteomes" id="UP000503447">
    <property type="component" value="Chromosome"/>
</dbReference>
<dbReference type="InterPro" id="IPR012902">
    <property type="entry name" value="N_methyl_site"/>
</dbReference>
<dbReference type="Pfam" id="PF07596">
    <property type="entry name" value="SBP_bac_10"/>
    <property type="match status" value="1"/>
</dbReference>
<reference evidence="3" key="1">
    <citation type="submission" date="2020-05" db="EMBL/GenBank/DDBJ databases">
        <title>Frigoriglobus tundricola gen. nov., sp. nov., a psychrotolerant cellulolytic planctomycete of the family Gemmataceae with two divergent copies of 16S rRNA gene.</title>
        <authorList>
            <person name="Kulichevskaya I.S."/>
            <person name="Ivanova A.A."/>
            <person name="Naumoff D.G."/>
            <person name="Beletsky A.V."/>
            <person name="Rijpstra W.I.C."/>
            <person name="Sinninghe Damste J.S."/>
            <person name="Mardanov A.V."/>
            <person name="Ravin N.V."/>
            <person name="Dedysh S.N."/>
        </authorList>
    </citation>
    <scope>NUCLEOTIDE SEQUENCE [LARGE SCALE GENOMIC DNA]</scope>
    <source>
        <strain evidence="3">PL17</strain>
    </source>
</reference>
<evidence type="ECO:0000313" key="2">
    <source>
        <dbReference type="EMBL" id="QJW93733.1"/>
    </source>
</evidence>
<organism evidence="2 3">
    <name type="scientific">Frigoriglobus tundricola</name>
    <dbReference type="NCBI Taxonomy" id="2774151"/>
    <lineage>
        <taxon>Bacteria</taxon>
        <taxon>Pseudomonadati</taxon>
        <taxon>Planctomycetota</taxon>
        <taxon>Planctomycetia</taxon>
        <taxon>Gemmatales</taxon>
        <taxon>Gemmataceae</taxon>
        <taxon>Frigoriglobus</taxon>
    </lineage>
</organism>
<dbReference type="Gene3D" id="3.30.700.10">
    <property type="entry name" value="Glycoprotein, Type 4 Pilin"/>
    <property type="match status" value="1"/>
</dbReference>
<dbReference type="NCBIfam" id="TIGR04294">
    <property type="entry name" value="pre_pil_HX9DG"/>
    <property type="match status" value="1"/>
</dbReference>
<dbReference type="InterPro" id="IPR027558">
    <property type="entry name" value="Pre_pil_HX9DG_C"/>
</dbReference>
<dbReference type="KEGG" id="ftj:FTUN_1244"/>
<dbReference type="InterPro" id="IPR011453">
    <property type="entry name" value="DUF1559"/>
</dbReference>
<keyword evidence="3" id="KW-1185">Reference proteome</keyword>